<dbReference type="Gene3D" id="3.40.50.150">
    <property type="entry name" value="Vaccinia Virus protein VP39"/>
    <property type="match status" value="1"/>
</dbReference>
<feature type="binding site" evidence="4">
    <location>
        <position position="69"/>
    </location>
    <ligand>
        <name>S-adenosyl-L-methionine</name>
        <dbReference type="ChEBI" id="CHEBI:59789"/>
    </ligand>
</feature>
<dbReference type="Pfam" id="PF01596">
    <property type="entry name" value="Methyltransf_3"/>
    <property type="match status" value="1"/>
</dbReference>
<dbReference type="InterPro" id="IPR002935">
    <property type="entry name" value="SAM_O-MeTrfase"/>
</dbReference>
<comment type="function">
    <text evidence="4">Catalyzes the methylation of 5-hydroxyuridine (ho5U) to form 5-methoxyuridine (mo5U) at position 34 in tRNAs.</text>
</comment>
<dbReference type="GO" id="GO:0008171">
    <property type="term" value="F:O-methyltransferase activity"/>
    <property type="evidence" value="ECO:0007669"/>
    <property type="project" value="InterPro"/>
</dbReference>
<keyword evidence="1 4" id="KW-0489">Methyltransferase</keyword>
<dbReference type="EC" id="2.1.1.-" evidence="4"/>
<keyword evidence="2 4" id="KW-0808">Transferase</keyword>
<evidence type="ECO:0000256" key="1">
    <source>
        <dbReference type="ARBA" id="ARBA00022603"/>
    </source>
</evidence>
<keyword evidence="4" id="KW-0819">tRNA processing</keyword>
<keyword evidence="4" id="KW-0479">Metal-binding</keyword>
<protein>
    <recommendedName>
        <fullName evidence="4">tRNA 5-hydroxyuridine methyltransferase</fullName>
        <ecNumber evidence="4">2.1.1.-</ecNumber>
    </recommendedName>
    <alternativeName>
        <fullName evidence="4">ho5U methyltransferase</fullName>
    </alternativeName>
</protein>
<accession>A0A8A0RRM3</accession>
<keyword evidence="3 4" id="KW-0949">S-adenosyl-L-methionine</keyword>
<evidence type="ECO:0000313" key="6">
    <source>
        <dbReference type="Proteomes" id="UP000662904"/>
    </source>
</evidence>
<dbReference type="HAMAP" id="MF_02217">
    <property type="entry name" value="TrmR_methyltr"/>
    <property type="match status" value="1"/>
</dbReference>
<name>A0A8A0RRM3_9FIRM</name>
<dbReference type="GO" id="GO:0016300">
    <property type="term" value="F:tRNA (uridine) methyltransferase activity"/>
    <property type="evidence" value="ECO:0007669"/>
    <property type="project" value="UniProtKB-UniRule"/>
</dbReference>
<dbReference type="KEGG" id="kme:H0A61_02419"/>
<dbReference type="GO" id="GO:0030488">
    <property type="term" value="P:tRNA methylation"/>
    <property type="evidence" value="ECO:0007669"/>
    <property type="project" value="UniProtKB-UniRule"/>
</dbReference>
<dbReference type="CDD" id="cd02440">
    <property type="entry name" value="AdoMet_MTases"/>
    <property type="match status" value="1"/>
</dbReference>
<evidence type="ECO:0000256" key="2">
    <source>
        <dbReference type="ARBA" id="ARBA00022679"/>
    </source>
</evidence>
<gene>
    <name evidence="4" type="primary">trmR</name>
    <name evidence="5" type="ORF">H0A61_02419</name>
</gene>
<dbReference type="InterPro" id="IPR043675">
    <property type="entry name" value="TrmR_methyltr"/>
</dbReference>
<dbReference type="InterPro" id="IPR029063">
    <property type="entry name" value="SAM-dependent_MTases_sf"/>
</dbReference>
<dbReference type="PROSITE" id="PS51682">
    <property type="entry name" value="SAM_OMT_I"/>
    <property type="match status" value="1"/>
</dbReference>
<keyword evidence="4" id="KW-0460">Magnesium</keyword>
<dbReference type="GO" id="GO:0000287">
    <property type="term" value="F:magnesium ion binding"/>
    <property type="evidence" value="ECO:0007669"/>
    <property type="project" value="UniProtKB-UniRule"/>
</dbReference>
<dbReference type="PANTHER" id="PTHR43167">
    <property type="entry name" value="PUTATIVE (AFU_ORTHOLOGUE AFUA_6G01830)-RELATED"/>
    <property type="match status" value="1"/>
</dbReference>
<dbReference type="PANTHER" id="PTHR43167:SF1">
    <property type="entry name" value="PUTATIVE (AFU_ORTHOLOGUE AFUA_6G01830)-RELATED"/>
    <property type="match status" value="1"/>
</dbReference>
<evidence type="ECO:0000313" key="5">
    <source>
        <dbReference type="EMBL" id="QSQ10027.1"/>
    </source>
</evidence>
<feature type="binding site" evidence="4">
    <location>
        <position position="39"/>
    </location>
    <ligand>
        <name>S-adenosyl-L-methionine</name>
        <dbReference type="ChEBI" id="CHEBI:59789"/>
    </ligand>
</feature>
<feature type="binding site" evidence="4">
    <location>
        <begin position="114"/>
        <end position="115"/>
    </location>
    <ligand>
        <name>S-adenosyl-L-methionine</name>
        <dbReference type="ChEBI" id="CHEBI:59789"/>
    </ligand>
</feature>
<feature type="binding site" evidence="4">
    <location>
        <position position="162"/>
    </location>
    <ligand>
        <name>Mg(2+)</name>
        <dbReference type="ChEBI" id="CHEBI:18420"/>
    </ligand>
</feature>
<reference evidence="5" key="1">
    <citation type="submission" date="2020-07" db="EMBL/GenBank/DDBJ databases">
        <title>Koleobacter methoxysyntrophicus gen. nov., sp. nov., a novel anaerobic bacterium isolated from deep subsurface oil field and proposal of Koleobacterales ord. nov. in the phylum Firmicutes.</title>
        <authorList>
            <person name="Sakamoto S."/>
            <person name="Tamaki H."/>
        </authorList>
    </citation>
    <scope>NUCLEOTIDE SEQUENCE</scope>
    <source>
        <strain evidence="5">NRmbB1</strain>
    </source>
</reference>
<comment type="similarity">
    <text evidence="4">Belongs to the class I-like SAM-binding methyltransferase superfamily. Cation-dependent O-methyltransferase family.</text>
</comment>
<dbReference type="EMBL" id="CP059066">
    <property type="protein sequence ID" value="QSQ10027.1"/>
    <property type="molecule type" value="Genomic_DNA"/>
</dbReference>
<feature type="binding site" evidence="4">
    <location>
        <position position="136"/>
    </location>
    <ligand>
        <name>S-adenosyl-L-methionine</name>
        <dbReference type="ChEBI" id="CHEBI:59789"/>
    </ligand>
</feature>
<comment type="subunit">
    <text evidence="4">Homodimer.</text>
</comment>
<keyword evidence="6" id="KW-1185">Reference proteome</keyword>
<proteinExistence type="inferred from homology"/>
<dbReference type="AlphaFoldDB" id="A0A8A0RRM3"/>
<evidence type="ECO:0000256" key="4">
    <source>
        <dbReference type="HAMAP-Rule" id="MF_02217"/>
    </source>
</evidence>
<sequence length="217" mass="24300">MGTINYDFIEEFIRQFIPERDALLLEIERSAKEKGIPIVEPEVGQLIYLLARIKKCKAILEIGTAIGYSTIILAGGLEPGGRLITIEKDKEMADEAEKNFQRLGLSNVILLKGDALEILKNMVSTGNYQFDFIFLDAAKGQYVQFLPLCYRLLNTGGLLVADNVLYKGMVANRDLLKRRKITIVKRLKKYLNQVTSHPNLETSILPIGDGVSISLKV</sequence>
<evidence type="ECO:0000256" key="3">
    <source>
        <dbReference type="ARBA" id="ARBA00022691"/>
    </source>
</evidence>
<feature type="binding site" evidence="4">
    <location>
        <position position="163"/>
    </location>
    <ligand>
        <name>Mg(2+)</name>
        <dbReference type="ChEBI" id="CHEBI:18420"/>
    </ligand>
</feature>
<dbReference type="RefSeq" id="WP_206707351.1">
    <property type="nucleotide sequence ID" value="NZ_CP059066.1"/>
</dbReference>
<organism evidence="5 6">
    <name type="scientific">Koleobacter methoxysyntrophicus</name>
    <dbReference type="NCBI Taxonomy" id="2751313"/>
    <lineage>
        <taxon>Bacteria</taxon>
        <taxon>Bacillati</taxon>
        <taxon>Bacillota</taxon>
        <taxon>Clostridia</taxon>
        <taxon>Koleobacterales</taxon>
        <taxon>Koleobacteraceae</taxon>
        <taxon>Koleobacter</taxon>
    </lineage>
</organism>
<comment type="catalytic activity">
    <reaction evidence="4">
        <text>5-hydroxyuridine(34) in tRNA + S-adenosyl-L-methionine = 5-methoxyuridine(34) in tRNA + S-adenosyl-L-homocysteine + H(+)</text>
        <dbReference type="Rhea" id="RHEA:60524"/>
        <dbReference type="Rhea" id="RHEA-COMP:13381"/>
        <dbReference type="Rhea" id="RHEA-COMP:15591"/>
        <dbReference type="ChEBI" id="CHEBI:15378"/>
        <dbReference type="ChEBI" id="CHEBI:57856"/>
        <dbReference type="ChEBI" id="CHEBI:59789"/>
        <dbReference type="ChEBI" id="CHEBI:136877"/>
        <dbReference type="ChEBI" id="CHEBI:143860"/>
    </reaction>
</comment>
<dbReference type="SUPFAM" id="SSF53335">
    <property type="entry name" value="S-adenosyl-L-methionine-dependent methyltransferases"/>
    <property type="match status" value="1"/>
</dbReference>
<dbReference type="Proteomes" id="UP000662904">
    <property type="component" value="Chromosome"/>
</dbReference>
<feature type="binding site" evidence="4">
    <location>
        <position position="136"/>
    </location>
    <ligand>
        <name>Mg(2+)</name>
        <dbReference type="ChEBI" id="CHEBI:18420"/>
    </ligand>
</feature>
<feature type="binding site" evidence="4">
    <location>
        <position position="87"/>
    </location>
    <ligand>
        <name>S-adenosyl-L-methionine</name>
        <dbReference type="ChEBI" id="CHEBI:59789"/>
    </ligand>
</feature>